<feature type="domain" description="RING-type" evidence="6">
    <location>
        <begin position="22"/>
        <end position="71"/>
    </location>
</feature>
<dbReference type="OrthoDB" id="21204at2759"/>
<dbReference type="SUPFAM" id="SSF57850">
    <property type="entry name" value="RING/U-box"/>
    <property type="match status" value="1"/>
</dbReference>
<dbReference type="Proteomes" id="UP000594638">
    <property type="component" value="Unassembled WGS sequence"/>
</dbReference>
<dbReference type="AlphaFoldDB" id="A0A8S0TMB0"/>
<gene>
    <name evidence="7" type="ORF">OLEA9_A074523</name>
</gene>
<dbReference type="Pfam" id="PF00097">
    <property type="entry name" value="zf-C3HC4"/>
    <property type="match status" value="1"/>
</dbReference>
<dbReference type="PROSITE" id="PS50089">
    <property type="entry name" value="ZF_RING_2"/>
    <property type="match status" value="1"/>
</dbReference>
<sequence>MAEDERSRVAPESSSSPNPNPCPICLGPITQDSYLDQCFHKFCFNCIVRWTNIIASKHSCGPSSVKCPLCKTENLSIVYGFDGSSFQRHYVNRDLRNSEFFSEAHRYRLKCYYTEPGNLADKVKVSSYWKSHKYRQQNRWLHDWLRREIQAVTQEEDVDIIVHHIFGVIDSFRRDAVKHSKISTETKQEEFKLLVSQAVRPFLMGRSDRFVYELELFLASGLKIDAFDRVYIKHLGWNIPEISKGEEEEEEPDGTHEHEPSIPYLYILDQDSDDN</sequence>
<dbReference type="Gramene" id="OE9A074523T1">
    <property type="protein sequence ID" value="OE9A074523C1"/>
    <property type="gene ID" value="OE9A074523"/>
</dbReference>
<accession>A0A8S0TMB0</accession>
<dbReference type="InterPro" id="IPR001841">
    <property type="entry name" value="Znf_RING"/>
</dbReference>
<dbReference type="Gene3D" id="3.30.40.10">
    <property type="entry name" value="Zinc/RING finger domain, C3HC4 (zinc finger)"/>
    <property type="match status" value="1"/>
</dbReference>
<evidence type="ECO:0000256" key="1">
    <source>
        <dbReference type="ARBA" id="ARBA00022723"/>
    </source>
</evidence>
<evidence type="ECO:0000313" key="7">
    <source>
        <dbReference type="EMBL" id="CAA3007078.1"/>
    </source>
</evidence>
<proteinExistence type="predicted"/>
<protein>
    <submittedName>
        <fullName evidence="7">Uncharacterized protein LOC111389599 isoform X3</fullName>
    </submittedName>
</protein>
<name>A0A8S0TMB0_OLEEU</name>
<dbReference type="InterPro" id="IPR018957">
    <property type="entry name" value="Znf_C3HC4_RING-type"/>
</dbReference>
<dbReference type="PANTHER" id="PTHR47692:SF2">
    <property type="entry name" value="ZINC FINGER RING-TYPE DOMAIN CONTAINING PROTEIN"/>
    <property type="match status" value="1"/>
</dbReference>
<keyword evidence="2 4" id="KW-0863">Zinc-finger</keyword>
<dbReference type="InterPro" id="IPR013083">
    <property type="entry name" value="Znf_RING/FYVE/PHD"/>
</dbReference>
<comment type="caution">
    <text evidence="7">The sequence shown here is derived from an EMBL/GenBank/DDBJ whole genome shotgun (WGS) entry which is preliminary data.</text>
</comment>
<organism evidence="7 8">
    <name type="scientific">Olea europaea subsp. europaea</name>
    <dbReference type="NCBI Taxonomy" id="158383"/>
    <lineage>
        <taxon>Eukaryota</taxon>
        <taxon>Viridiplantae</taxon>
        <taxon>Streptophyta</taxon>
        <taxon>Embryophyta</taxon>
        <taxon>Tracheophyta</taxon>
        <taxon>Spermatophyta</taxon>
        <taxon>Magnoliopsida</taxon>
        <taxon>eudicotyledons</taxon>
        <taxon>Gunneridae</taxon>
        <taxon>Pentapetalae</taxon>
        <taxon>asterids</taxon>
        <taxon>lamiids</taxon>
        <taxon>Lamiales</taxon>
        <taxon>Oleaceae</taxon>
        <taxon>Oleeae</taxon>
        <taxon>Olea</taxon>
    </lineage>
</organism>
<evidence type="ECO:0000313" key="8">
    <source>
        <dbReference type="Proteomes" id="UP000594638"/>
    </source>
</evidence>
<evidence type="ECO:0000256" key="2">
    <source>
        <dbReference type="ARBA" id="ARBA00022771"/>
    </source>
</evidence>
<feature type="region of interest" description="Disordered" evidence="5">
    <location>
        <begin position="243"/>
        <end position="262"/>
    </location>
</feature>
<reference evidence="7 8" key="1">
    <citation type="submission" date="2019-12" db="EMBL/GenBank/DDBJ databases">
        <authorList>
            <person name="Alioto T."/>
            <person name="Alioto T."/>
            <person name="Gomez Garrido J."/>
        </authorList>
    </citation>
    <scope>NUCLEOTIDE SEQUENCE [LARGE SCALE GENOMIC DNA]</scope>
</reference>
<dbReference type="SMART" id="SM00184">
    <property type="entry name" value="RING"/>
    <property type="match status" value="1"/>
</dbReference>
<dbReference type="InterPro" id="IPR017907">
    <property type="entry name" value="Znf_RING_CS"/>
</dbReference>
<dbReference type="GO" id="GO:0008270">
    <property type="term" value="F:zinc ion binding"/>
    <property type="evidence" value="ECO:0007669"/>
    <property type="project" value="UniProtKB-KW"/>
</dbReference>
<keyword evidence="1" id="KW-0479">Metal-binding</keyword>
<dbReference type="EMBL" id="CACTIH010007268">
    <property type="protein sequence ID" value="CAA3007078.1"/>
    <property type="molecule type" value="Genomic_DNA"/>
</dbReference>
<evidence type="ECO:0000259" key="6">
    <source>
        <dbReference type="PROSITE" id="PS50089"/>
    </source>
</evidence>
<keyword evidence="3" id="KW-0862">Zinc</keyword>
<dbReference type="PROSITE" id="PS00518">
    <property type="entry name" value="ZF_RING_1"/>
    <property type="match status" value="1"/>
</dbReference>
<evidence type="ECO:0000256" key="4">
    <source>
        <dbReference type="PROSITE-ProRule" id="PRU00175"/>
    </source>
</evidence>
<evidence type="ECO:0000256" key="3">
    <source>
        <dbReference type="ARBA" id="ARBA00022833"/>
    </source>
</evidence>
<keyword evidence="8" id="KW-1185">Reference proteome</keyword>
<dbReference type="PANTHER" id="PTHR47692">
    <property type="entry name" value="RING/U-BOX SUPERFAMILY PROTEIN"/>
    <property type="match status" value="1"/>
</dbReference>
<evidence type="ECO:0000256" key="5">
    <source>
        <dbReference type="SAM" id="MobiDB-lite"/>
    </source>
</evidence>